<feature type="region of interest" description="Disordered" evidence="7">
    <location>
        <begin position="631"/>
        <end position="650"/>
    </location>
</feature>
<dbReference type="VEuPathDB" id="FungiDB:AAP_02556"/>
<keyword evidence="10" id="KW-1185">Reference proteome</keyword>
<dbReference type="Proteomes" id="UP000242877">
    <property type="component" value="Unassembled WGS sequence"/>
</dbReference>
<evidence type="ECO:0000313" key="9">
    <source>
        <dbReference type="EMBL" id="KZZ93090.1"/>
    </source>
</evidence>
<dbReference type="GO" id="GO:0000978">
    <property type="term" value="F:RNA polymerase II cis-regulatory region sequence-specific DNA binding"/>
    <property type="evidence" value="ECO:0007669"/>
    <property type="project" value="InterPro"/>
</dbReference>
<feature type="domain" description="Xylanolytic transcriptional activator regulatory" evidence="8">
    <location>
        <begin position="241"/>
        <end position="427"/>
    </location>
</feature>
<name>A0A166NXS7_9EURO</name>
<dbReference type="PANTHER" id="PTHR40626">
    <property type="entry name" value="MIP31509P"/>
    <property type="match status" value="1"/>
</dbReference>
<dbReference type="InterPro" id="IPR051059">
    <property type="entry name" value="VerF-like"/>
</dbReference>
<organism evidence="9 10">
    <name type="scientific">Ascosphaera apis ARSEF 7405</name>
    <dbReference type="NCBI Taxonomy" id="392613"/>
    <lineage>
        <taxon>Eukaryota</taxon>
        <taxon>Fungi</taxon>
        <taxon>Dikarya</taxon>
        <taxon>Ascomycota</taxon>
        <taxon>Pezizomycotina</taxon>
        <taxon>Eurotiomycetes</taxon>
        <taxon>Eurotiomycetidae</taxon>
        <taxon>Onygenales</taxon>
        <taxon>Ascosphaeraceae</taxon>
        <taxon>Ascosphaera</taxon>
    </lineage>
</organism>
<evidence type="ECO:0000313" key="10">
    <source>
        <dbReference type="Proteomes" id="UP000242877"/>
    </source>
</evidence>
<feature type="compositionally biased region" description="Low complexity" evidence="7">
    <location>
        <begin position="631"/>
        <end position="647"/>
    </location>
</feature>
<dbReference type="GO" id="GO:0000785">
    <property type="term" value="C:chromatin"/>
    <property type="evidence" value="ECO:0007669"/>
    <property type="project" value="TreeGrafter"/>
</dbReference>
<dbReference type="Pfam" id="PF04082">
    <property type="entry name" value="Fungal_trans"/>
    <property type="match status" value="1"/>
</dbReference>
<keyword evidence="4" id="KW-0863">Zinc-finger</keyword>
<dbReference type="GO" id="GO:0005634">
    <property type="term" value="C:nucleus"/>
    <property type="evidence" value="ECO:0007669"/>
    <property type="project" value="UniProtKB-SubCell"/>
</dbReference>
<dbReference type="GO" id="GO:0000981">
    <property type="term" value="F:DNA-binding transcription factor activity, RNA polymerase II-specific"/>
    <property type="evidence" value="ECO:0007669"/>
    <property type="project" value="InterPro"/>
</dbReference>
<keyword evidence="2" id="KW-0479">Metal-binding</keyword>
<proteinExistence type="predicted"/>
<comment type="caution">
    <text evidence="9">The sequence shown here is derived from an EMBL/GenBank/DDBJ whole genome shotgun (WGS) entry which is preliminary data.</text>
</comment>
<dbReference type="GO" id="GO:0008270">
    <property type="term" value="F:zinc ion binding"/>
    <property type="evidence" value="ECO:0007669"/>
    <property type="project" value="UniProtKB-KW"/>
</dbReference>
<comment type="subcellular location">
    <subcellularLocation>
        <location evidence="1">Nucleus</location>
    </subcellularLocation>
</comment>
<evidence type="ECO:0000256" key="6">
    <source>
        <dbReference type="ARBA" id="ARBA00023242"/>
    </source>
</evidence>
<dbReference type="EMBL" id="AZGZ01000009">
    <property type="protein sequence ID" value="KZZ93090.1"/>
    <property type="molecule type" value="Genomic_DNA"/>
</dbReference>
<gene>
    <name evidence="9" type="ORF">AAP_02556</name>
</gene>
<evidence type="ECO:0000259" key="8">
    <source>
        <dbReference type="Pfam" id="PF04082"/>
    </source>
</evidence>
<accession>A0A166NXS7</accession>
<evidence type="ECO:0000256" key="5">
    <source>
        <dbReference type="ARBA" id="ARBA00022833"/>
    </source>
</evidence>
<keyword evidence="3" id="KW-0677">Repeat</keyword>
<protein>
    <submittedName>
        <fullName evidence="9">Transcription factor</fullName>
    </submittedName>
</protein>
<evidence type="ECO:0000256" key="2">
    <source>
        <dbReference type="ARBA" id="ARBA00022723"/>
    </source>
</evidence>
<keyword evidence="5" id="KW-0862">Zinc</keyword>
<evidence type="ECO:0000256" key="7">
    <source>
        <dbReference type="SAM" id="MobiDB-lite"/>
    </source>
</evidence>
<reference evidence="9 10" key="1">
    <citation type="journal article" date="2016" name="Genome Biol. Evol.">
        <title>Divergent and convergent evolution of fungal pathogenicity.</title>
        <authorList>
            <person name="Shang Y."/>
            <person name="Xiao G."/>
            <person name="Zheng P."/>
            <person name="Cen K."/>
            <person name="Zhan S."/>
            <person name="Wang C."/>
        </authorList>
    </citation>
    <scope>NUCLEOTIDE SEQUENCE [LARGE SCALE GENOMIC DNA]</scope>
    <source>
        <strain evidence="9 10">ARSEF 7405</strain>
    </source>
</reference>
<keyword evidence="6" id="KW-0539">Nucleus</keyword>
<dbReference type="OrthoDB" id="1405595at2759"/>
<evidence type="ECO:0000256" key="3">
    <source>
        <dbReference type="ARBA" id="ARBA00022737"/>
    </source>
</evidence>
<dbReference type="GO" id="GO:0006351">
    <property type="term" value="P:DNA-templated transcription"/>
    <property type="evidence" value="ECO:0007669"/>
    <property type="project" value="InterPro"/>
</dbReference>
<dbReference type="InterPro" id="IPR007219">
    <property type="entry name" value="XnlR_reg_dom"/>
</dbReference>
<dbReference type="AlphaFoldDB" id="A0A166NXS7"/>
<evidence type="ECO:0000256" key="4">
    <source>
        <dbReference type="ARBA" id="ARBA00022771"/>
    </source>
</evidence>
<dbReference type="PANTHER" id="PTHR40626:SF11">
    <property type="entry name" value="ZINC FINGER PROTEIN YPR022C"/>
    <property type="match status" value="1"/>
</dbReference>
<sequence length="717" mass="79497">METVPVSVQLMTNVGENFEAPVNTFGESNAAPMFSQNAVESSITPDTMTLTAAPSETALPTFVTSQFPMPTTFQPSIDPDHPMSNAGSLPIAAALPLQEQTMPAPAGLYYAANAQSNVLATINPAVPSVGASAGLAPFAPQVMAQPIASFDWPFHYSGLFNPPDEYLDLQFGALQASSPPFYNTPSDRRSSISVDSVLTVTDHQRILSEYPPLLNTALNDLSQTQQLIISALDYCDAYLAPFHRPTFEFQLAPTPLLLALCCLGCFLSGYPNSSDIGQKLQEHISDKTMVFAANPRVDIWFLQTLLIIEHVCTYSMSRRKHEMAEIIHSVVVTLASRNNLMTTGHRPDGDDRQSIETQWREWIQRESVIRLAHAIFMSDVQYMVFLSHQPRLSVNLMKLPLPSPQALWESRSAWQWQLKLRELKGPEQNRSRYSLQSGVEALLTRKEILPPFKNCRHQLSLLIHGVASAVIDLNQRQVVTFRTTGTRMLQVADLAECLKLWQECFTSTSQDKTHEADAWSAKTIYHLSTILLQTSLDEIQRAAGNAFASGQSVSVQNARSSYNHLTTTHPVSHDSYLHALEVVTLSLREPDANSETASSPPLWRDYGAFIGVLIIWAYSVKLDQPRKSSLASLDLSPSLPPSVAATSGRDPLKNMYDREQEVPSNDSQDVKSLKGDLHQLVQLVCERLNASNWEISIEASKILQSLGERSKRLNNAR</sequence>
<evidence type="ECO:0000256" key="1">
    <source>
        <dbReference type="ARBA" id="ARBA00004123"/>
    </source>
</evidence>